<keyword evidence="2" id="KW-0472">Membrane</keyword>
<dbReference type="InterPro" id="IPR045501">
    <property type="entry name" value="DUF6490"/>
</dbReference>
<sequence length="175" mass="18691">MSSQRQVEPLLPHHQKQHVPASAPRTPGKDGRQHQLGVGQGGDDARPGGGGPRCFSSWLTAAGFGFLTLNSGMAIYRSQGDGGAISFVVFSYADLVALYACLRAFETAEQGTAARDRLKVAVWLLTTALTLAFSYKVAAVMPVAVAVAVWVMAFATVVGGFYAFFCHDEKQQQQP</sequence>
<feature type="region of interest" description="Disordered" evidence="1">
    <location>
        <begin position="1"/>
        <end position="48"/>
    </location>
</feature>
<feature type="transmembrane region" description="Helical" evidence="2">
    <location>
        <begin position="55"/>
        <end position="76"/>
    </location>
</feature>
<name>A0AAQ3PGS1_PASNO</name>
<proteinExistence type="predicted"/>
<keyword evidence="2" id="KW-0812">Transmembrane</keyword>
<dbReference type="AlphaFoldDB" id="A0AAQ3PGS1"/>
<dbReference type="Proteomes" id="UP001341281">
    <property type="component" value="Chromosome 01"/>
</dbReference>
<evidence type="ECO:0000313" key="4">
    <source>
        <dbReference type="Proteomes" id="UP001341281"/>
    </source>
</evidence>
<protein>
    <submittedName>
        <fullName evidence="3">Uncharacterized protein</fullName>
    </submittedName>
</protein>
<reference evidence="3 4" key="1">
    <citation type="submission" date="2024-02" db="EMBL/GenBank/DDBJ databases">
        <title>High-quality chromosome-scale genome assembly of Pensacola bahiagrass (Paspalum notatum Flugge var. saurae).</title>
        <authorList>
            <person name="Vega J.M."/>
            <person name="Podio M."/>
            <person name="Orjuela J."/>
            <person name="Siena L.A."/>
            <person name="Pessino S.C."/>
            <person name="Combes M.C."/>
            <person name="Mariac C."/>
            <person name="Albertini E."/>
            <person name="Pupilli F."/>
            <person name="Ortiz J.P.A."/>
            <person name="Leblanc O."/>
        </authorList>
    </citation>
    <scope>NUCLEOTIDE SEQUENCE [LARGE SCALE GENOMIC DNA]</scope>
    <source>
        <strain evidence="3">R1</strain>
        <tissue evidence="3">Leaf</tissue>
    </source>
</reference>
<evidence type="ECO:0000313" key="3">
    <source>
        <dbReference type="EMBL" id="WVZ51865.1"/>
    </source>
</evidence>
<feature type="compositionally biased region" description="Gly residues" evidence="1">
    <location>
        <begin position="38"/>
        <end position="48"/>
    </location>
</feature>
<dbReference type="Pfam" id="PF20100">
    <property type="entry name" value="DUF6490"/>
    <property type="match status" value="1"/>
</dbReference>
<accession>A0AAQ3PGS1</accession>
<feature type="transmembrane region" description="Helical" evidence="2">
    <location>
        <begin position="117"/>
        <end position="135"/>
    </location>
</feature>
<dbReference type="PANTHER" id="PTHR46610:SF27">
    <property type="entry name" value="PGG DOMAIN-CONTAINING PROTEIN"/>
    <property type="match status" value="1"/>
</dbReference>
<evidence type="ECO:0000256" key="2">
    <source>
        <dbReference type="SAM" id="Phobius"/>
    </source>
</evidence>
<organism evidence="3 4">
    <name type="scientific">Paspalum notatum var. saurae</name>
    <dbReference type="NCBI Taxonomy" id="547442"/>
    <lineage>
        <taxon>Eukaryota</taxon>
        <taxon>Viridiplantae</taxon>
        <taxon>Streptophyta</taxon>
        <taxon>Embryophyta</taxon>
        <taxon>Tracheophyta</taxon>
        <taxon>Spermatophyta</taxon>
        <taxon>Magnoliopsida</taxon>
        <taxon>Liliopsida</taxon>
        <taxon>Poales</taxon>
        <taxon>Poaceae</taxon>
        <taxon>PACMAD clade</taxon>
        <taxon>Panicoideae</taxon>
        <taxon>Andropogonodae</taxon>
        <taxon>Paspaleae</taxon>
        <taxon>Paspalinae</taxon>
        <taxon>Paspalum</taxon>
    </lineage>
</organism>
<feature type="transmembrane region" description="Helical" evidence="2">
    <location>
        <begin position="82"/>
        <end position="105"/>
    </location>
</feature>
<evidence type="ECO:0000256" key="1">
    <source>
        <dbReference type="SAM" id="MobiDB-lite"/>
    </source>
</evidence>
<gene>
    <name evidence="3" type="ORF">U9M48_002968</name>
</gene>
<keyword evidence="2" id="KW-1133">Transmembrane helix</keyword>
<keyword evidence="4" id="KW-1185">Reference proteome</keyword>
<feature type="transmembrane region" description="Helical" evidence="2">
    <location>
        <begin position="141"/>
        <end position="165"/>
    </location>
</feature>
<dbReference type="EMBL" id="CP144745">
    <property type="protein sequence ID" value="WVZ51865.1"/>
    <property type="molecule type" value="Genomic_DNA"/>
</dbReference>
<dbReference type="PANTHER" id="PTHR46610">
    <property type="entry name" value="OS05G0181300 PROTEIN"/>
    <property type="match status" value="1"/>
</dbReference>